<evidence type="ECO:0000313" key="5">
    <source>
        <dbReference type="Proteomes" id="UP000224634"/>
    </source>
</evidence>
<feature type="chain" id="PRO_5012902853" evidence="3">
    <location>
        <begin position="24"/>
        <end position="407"/>
    </location>
</feature>
<comment type="caution">
    <text evidence="4">The sequence shown here is derived from an EMBL/GenBank/DDBJ whole genome shotgun (WGS) entry which is preliminary data.</text>
</comment>
<evidence type="ECO:0000313" key="4">
    <source>
        <dbReference type="EMBL" id="PGH17859.1"/>
    </source>
</evidence>
<protein>
    <submittedName>
        <fullName evidence="4">Uncharacterized protein</fullName>
    </submittedName>
</protein>
<organism evidence="4 5">
    <name type="scientific">Polytolypa hystricis (strain UAMH7299)</name>
    <dbReference type="NCBI Taxonomy" id="1447883"/>
    <lineage>
        <taxon>Eukaryota</taxon>
        <taxon>Fungi</taxon>
        <taxon>Dikarya</taxon>
        <taxon>Ascomycota</taxon>
        <taxon>Pezizomycotina</taxon>
        <taxon>Eurotiomycetes</taxon>
        <taxon>Eurotiomycetidae</taxon>
        <taxon>Onygenales</taxon>
        <taxon>Onygenales incertae sedis</taxon>
        <taxon>Polytolypa</taxon>
    </lineage>
</organism>
<keyword evidence="2" id="KW-0812">Transmembrane</keyword>
<feature type="signal peptide" evidence="3">
    <location>
        <begin position="1"/>
        <end position="23"/>
    </location>
</feature>
<dbReference type="Proteomes" id="UP000224634">
    <property type="component" value="Unassembled WGS sequence"/>
</dbReference>
<reference evidence="4 5" key="1">
    <citation type="submission" date="2017-10" db="EMBL/GenBank/DDBJ databases">
        <title>Comparative genomics in systemic dimorphic fungi from Ajellomycetaceae.</title>
        <authorList>
            <person name="Munoz J.F."/>
            <person name="Mcewen J.G."/>
            <person name="Clay O.K."/>
            <person name="Cuomo C.A."/>
        </authorList>
    </citation>
    <scope>NUCLEOTIDE SEQUENCE [LARGE SCALE GENOMIC DNA]</scope>
    <source>
        <strain evidence="4 5">UAMH7299</strain>
    </source>
</reference>
<dbReference type="OrthoDB" id="5338512at2759"/>
<keyword evidence="2" id="KW-0472">Membrane</keyword>
<sequence length="407" mass="43848">MAPRRAHMNTIWFLLISSALALATPHISNAQSLEVLQRDTGSCADPSLQRCSDPNLPSDFCCPKSHTCISLDDSQTALCCPDGQNCTNILPITCNVQRQNATSDPGSLIKTTRLDDDLPKCGDSCCPHGYSCESGGGRCRQDSPSKTASAISSTSSAFSSSTTVSISTSTSTALSNVNQTDSALETTCPSFPPSALAVGFFSGLVTGALIILVVLFFRNRRRELRSSPPASRHSRQRSIDGKMVSISDPIPIITQDSSFRTDFLAHHNSLRRVHGNPNSRSRISLASARVKSFFGGGGGGDHHARGAADDAPPMPSMPITPPNQIYPRRQPSMESIKVYSPVHARHGQSGLAPPDDRIKPERPGTTFTEMMERVGFHNETGSPYYSITETPESHVRRKPLASPTGRR</sequence>
<dbReference type="EMBL" id="PDNA01000061">
    <property type="protein sequence ID" value="PGH17859.1"/>
    <property type="molecule type" value="Genomic_DNA"/>
</dbReference>
<feature type="region of interest" description="Disordered" evidence="1">
    <location>
        <begin position="296"/>
        <end position="317"/>
    </location>
</feature>
<evidence type="ECO:0000256" key="3">
    <source>
        <dbReference type="SAM" id="SignalP"/>
    </source>
</evidence>
<feature type="region of interest" description="Disordered" evidence="1">
    <location>
        <begin position="376"/>
        <end position="407"/>
    </location>
</feature>
<evidence type="ECO:0000256" key="1">
    <source>
        <dbReference type="SAM" id="MobiDB-lite"/>
    </source>
</evidence>
<gene>
    <name evidence="4" type="ORF">AJ80_04682</name>
</gene>
<accession>A0A2B7Y9T9</accession>
<feature type="compositionally biased region" description="Basic residues" evidence="1">
    <location>
        <begin position="395"/>
        <end position="407"/>
    </location>
</feature>
<keyword evidence="5" id="KW-1185">Reference proteome</keyword>
<name>A0A2B7Y9T9_POLH7</name>
<feature type="transmembrane region" description="Helical" evidence="2">
    <location>
        <begin position="195"/>
        <end position="217"/>
    </location>
</feature>
<dbReference type="AlphaFoldDB" id="A0A2B7Y9T9"/>
<dbReference type="STRING" id="1447883.A0A2B7Y9T9"/>
<keyword evidence="2" id="KW-1133">Transmembrane helix</keyword>
<proteinExistence type="predicted"/>
<evidence type="ECO:0000256" key="2">
    <source>
        <dbReference type="SAM" id="Phobius"/>
    </source>
</evidence>
<feature type="compositionally biased region" description="Polar residues" evidence="1">
    <location>
        <begin position="379"/>
        <end position="390"/>
    </location>
</feature>
<keyword evidence="3" id="KW-0732">Signal</keyword>